<comment type="caution">
    <text evidence="1">The sequence shown here is derived from an EMBL/GenBank/DDBJ whole genome shotgun (WGS) entry which is preliminary data.</text>
</comment>
<protein>
    <submittedName>
        <fullName evidence="1">Uncharacterized protein</fullName>
    </submittedName>
</protein>
<accession>A0A2J4PBG4</accession>
<evidence type="ECO:0000313" key="1">
    <source>
        <dbReference type="EMBL" id="PLL16154.1"/>
    </source>
</evidence>
<proteinExistence type="predicted"/>
<evidence type="ECO:0000313" key="2">
    <source>
        <dbReference type="Proteomes" id="UP000234505"/>
    </source>
</evidence>
<dbReference type="Proteomes" id="UP000234505">
    <property type="component" value="Unassembled WGS sequence"/>
</dbReference>
<dbReference type="EMBL" id="PIDS01002197">
    <property type="protein sequence ID" value="PLL16154.1"/>
    <property type="molecule type" value="Genomic_DNA"/>
</dbReference>
<dbReference type="AlphaFoldDB" id="A0A2J4PBG4"/>
<feature type="non-terminal residue" evidence="1">
    <location>
        <position position="1"/>
    </location>
</feature>
<reference evidence="1 2" key="2">
    <citation type="submission" date="2018-01" db="EMBL/GenBank/DDBJ databases">
        <title>Genomic study of Klebsiella pneumoniae.</title>
        <authorList>
            <person name="Yang Y."/>
            <person name="Bicalho R."/>
        </authorList>
    </citation>
    <scope>NUCLEOTIDE SEQUENCE [LARGE SCALE GENOMIC DNA]</scope>
    <source>
        <strain evidence="1 2">A11</strain>
    </source>
</reference>
<organism evidence="1 2">
    <name type="scientific">Klebsiella michiganensis</name>
    <dbReference type="NCBI Taxonomy" id="1134687"/>
    <lineage>
        <taxon>Bacteria</taxon>
        <taxon>Pseudomonadati</taxon>
        <taxon>Pseudomonadota</taxon>
        <taxon>Gammaproteobacteria</taxon>
        <taxon>Enterobacterales</taxon>
        <taxon>Enterobacteriaceae</taxon>
        <taxon>Klebsiella/Raoultella group</taxon>
        <taxon>Klebsiella</taxon>
    </lineage>
</organism>
<name>A0A2J4PBG4_9ENTR</name>
<sequence length="115" mass="13302">GIPTECPQKTYYATSFEEALILKNYNNDLLLDVLLKVIKKEIIKTLGSPRNVCNIAHNSRQLQKQLARKKSEFSNNLIFSLVTTEQHKPELPDYILKGLEWLTLKLKRDGVIYEI</sequence>
<reference evidence="1 2" key="1">
    <citation type="submission" date="2017-11" db="EMBL/GenBank/DDBJ databases">
        <authorList>
            <person name="Han C.G."/>
        </authorList>
    </citation>
    <scope>NUCLEOTIDE SEQUENCE [LARGE SCALE GENOMIC DNA]</scope>
    <source>
        <strain evidence="1 2">A11</strain>
    </source>
</reference>
<gene>
    <name evidence="1" type="ORF">CWN50_35465</name>
</gene>